<dbReference type="STRING" id="1155689.SAMN05444278_10243"/>
<evidence type="ECO:0000313" key="3">
    <source>
        <dbReference type="Proteomes" id="UP000184462"/>
    </source>
</evidence>
<evidence type="ECO:0000313" key="2">
    <source>
        <dbReference type="EMBL" id="SHE48403.1"/>
    </source>
</evidence>
<dbReference type="AlphaFoldDB" id="A0A1M4TVJ7"/>
<dbReference type="EMBL" id="FQTW01000002">
    <property type="protein sequence ID" value="SHE48403.1"/>
    <property type="molecule type" value="Genomic_DNA"/>
</dbReference>
<proteinExistence type="predicted"/>
<keyword evidence="3" id="KW-1185">Reference proteome</keyword>
<protein>
    <submittedName>
        <fullName evidence="2">Uncharacterized protein</fullName>
    </submittedName>
</protein>
<dbReference type="RefSeq" id="WP_073191985.1">
    <property type="nucleotide sequence ID" value="NZ_FQTW01000002.1"/>
</dbReference>
<reference evidence="2 3" key="1">
    <citation type="submission" date="2016-11" db="EMBL/GenBank/DDBJ databases">
        <authorList>
            <person name="Jaros S."/>
            <person name="Januszkiewicz K."/>
            <person name="Wedrychowicz H."/>
        </authorList>
    </citation>
    <scope>NUCLEOTIDE SEQUENCE [LARGE SCALE GENOMIC DNA]</scope>
    <source>
        <strain evidence="2 3">DSM 25661</strain>
    </source>
</reference>
<name>A0A1M4TVJ7_9FLAO</name>
<organism evidence="2 3">
    <name type="scientific">Psychroflexus salarius</name>
    <dbReference type="NCBI Taxonomy" id="1155689"/>
    <lineage>
        <taxon>Bacteria</taxon>
        <taxon>Pseudomonadati</taxon>
        <taxon>Bacteroidota</taxon>
        <taxon>Flavobacteriia</taxon>
        <taxon>Flavobacteriales</taxon>
        <taxon>Flavobacteriaceae</taxon>
        <taxon>Psychroflexus</taxon>
    </lineage>
</organism>
<dbReference type="Proteomes" id="UP000184462">
    <property type="component" value="Unassembled WGS sequence"/>
</dbReference>
<sequence>MQKLMLLVTLVGCLMACQNQPTSDQSTKESSEQKQALNSAKKEPKTVLDSIAMAHGLAKWNAAKKLTYTFNVDRGDNHFERSWTWQPQTHQVSITTKDTTITYNHKKVSEALKPTDQAFINDKYWLLFPFQLVWDSGLSFKDLGSTKAPISGQNYRTIELNYNASNGYTPGDTYVVYIDQNYQLKEWSYIPNGSETPSLSTTWEDDVDLNGIKISKMHQNQDQSFQLYFTDISID</sequence>
<gene>
    <name evidence="2" type="ORF">SAMN05444278_10243</name>
</gene>
<evidence type="ECO:0000256" key="1">
    <source>
        <dbReference type="SAM" id="MobiDB-lite"/>
    </source>
</evidence>
<feature type="region of interest" description="Disordered" evidence="1">
    <location>
        <begin position="20"/>
        <end position="41"/>
    </location>
</feature>
<accession>A0A1M4TVJ7</accession>
<dbReference type="OrthoDB" id="892266at2"/>